<proteinExistence type="predicted"/>
<comment type="caution">
    <text evidence="1">The sequence shown here is derived from an EMBL/GenBank/DDBJ whole genome shotgun (WGS) entry which is preliminary data.</text>
</comment>
<reference evidence="1 2" key="1">
    <citation type="submission" date="2019-12" db="EMBL/GenBank/DDBJ databases">
        <title>Deinococcus sp. HMF7620 Genome sequencing and assembly.</title>
        <authorList>
            <person name="Kang H."/>
            <person name="Kim H."/>
            <person name="Joh K."/>
        </authorList>
    </citation>
    <scope>NUCLEOTIDE SEQUENCE [LARGE SCALE GENOMIC DNA]</scope>
    <source>
        <strain evidence="1 2">HMF7620</strain>
    </source>
</reference>
<dbReference type="EMBL" id="WQLB01000009">
    <property type="protein sequence ID" value="MVN86927.1"/>
    <property type="molecule type" value="Genomic_DNA"/>
</dbReference>
<gene>
    <name evidence="1" type="ORF">GO986_09130</name>
</gene>
<evidence type="ECO:0000313" key="1">
    <source>
        <dbReference type="EMBL" id="MVN86927.1"/>
    </source>
</evidence>
<evidence type="ECO:0000313" key="2">
    <source>
        <dbReference type="Proteomes" id="UP000483286"/>
    </source>
</evidence>
<name>A0A7C9HRR4_9DEIO</name>
<dbReference type="RefSeq" id="WP_157458977.1">
    <property type="nucleotide sequence ID" value="NZ_WQLB01000009.1"/>
</dbReference>
<accession>A0A7C9HRR4</accession>
<protein>
    <submittedName>
        <fullName evidence="1">Uncharacterized protein</fullName>
    </submittedName>
</protein>
<sequence>MTLIVGETTEAVVIIEVETPEPVTTEVDGVAGIGPAGPTGPQGPPGPSSDVVMKTALEALGGHQIVALRPGGVQRADCGDLTTADAVLGVSTAAAASGTPVPVQRAGTLIEPSWTWTPGLVLLGHNGLPTQTLPPDAACLLVVGVAIDAHTLLVALHEPIVLSE</sequence>
<keyword evidence="2" id="KW-1185">Reference proteome</keyword>
<dbReference type="Proteomes" id="UP000483286">
    <property type="component" value="Unassembled WGS sequence"/>
</dbReference>
<dbReference type="AlphaFoldDB" id="A0A7C9HRR4"/>
<organism evidence="1 2">
    <name type="scientific">Deinococcus arboris</name>
    <dbReference type="NCBI Taxonomy" id="2682977"/>
    <lineage>
        <taxon>Bacteria</taxon>
        <taxon>Thermotogati</taxon>
        <taxon>Deinococcota</taxon>
        <taxon>Deinococci</taxon>
        <taxon>Deinococcales</taxon>
        <taxon>Deinococcaceae</taxon>
        <taxon>Deinococcus</taxon>
    </lineage>
</organism>